<protein>
    <submittedName>
        <fullName evidence="2">Uncharacterized protein</fullName>
    </submittedName>
</protein>
<keyword evidence="3" id="KW-1185">Reference proteome</keyword>
<gene>
    <name evidence="2" type="ORF">PFISCL1PPCAC_5389</name>
</gene>
<dbReference type="EMBL" id="BTSY01000002">
    <property type="protein sequence ID" value="GMT14092.1"/>
    <property type="molecule type" value="Genomic_DNA"/>
</dbReference>
<proteinExistence type="predicted"/>
<feature type="compositionally biased region" description="Low complexity" evidence="1">
    <location>
        <begin position="34"/>
        <end position="50"/>
    </location>
</feature>
<organism evidence="2 3">
    <name type="scientific">Pristionchus fissidentatus</name>
    <dbReference type="NCBI Taxonomy" id="1538716"/>
    <lineage>
        <taxon>Eukaryota</taxon>
        <taxon>Metazoa</taxon>
        <taxon>Ecdysozoa</taxon>
        <taxon>Nematoda</taxon>
        <taxon>Chromadorea</taxon>
        <taxon>Rhabditida</taxon>
        <taxon>Rhabditina</taxon>
        <taxon>Diplogasteromorpha</taxon>
        <taxon>Diplogasteroidea</taxon>
        <taxon>Neodiplogasteridae</taxon>
        <taxon>Pristionchus</taxon>
    </lineage>
</organism>
<dbReference type="Proteomes" id="UP001432322">
    <property type="component" value="Unassembled WGS sequence"/>
</dbReference>
<name>A0AAV5V3C5_9BILA</name>
<comment type="caution">
    <text evidence="2">The sequence shown here is derived from an EMBL/GenBank/DDBJ whole genome shotgun (WGS) entry which is preliminary data.</text>
</comment>
<feature type="region of interest" description="Disordered" evidence="1">
    <location>
        <begin position="19"/>
        <end position="86"/>
    </location>
</feature>
<evidence type="ECO:0000313" key="2">
    <source>
        <dbReference type="EMBL" id="GMT14092.1"/>
    </source>
</evidence>
<evidence type="ECO:0000256" key="1">
    <source>
        <dbReference type="SAM" id="MobiDB-lite"/>
    </source>
</evidence>
<feature type="non-terminal residue" evidence="2">
    <location>
        <position position="1"/>
    </location>
</feature>
<accession>A0AAV5V3C5</accession>
<dbReference type="AlphaFoldDB" id="A0AAV5V3C5"/>
<evidence type="ECO:0000313" key="3">
    <source>
        <dbReference type="Proteomes" id="UP001432322"/>
    </source>
</evidence>
<reference evidence="2" key="1">
    <citation type="submission" date="2023-10" db="EMBL/GenBank/DDBJ databases">
        <title>Genome assembly of Pristionchus species.</title>
        <authorList>
            <person name="Yoshida K."/>
            <person name="Sommer R.J."/>
        </authorList>
    </citation>
    <scope>NUCLEOTIDE SEQUENCE</scope>
    <source>
        <strain evidence="2">RS5133</strain>
    </source>
</reference>
<sequence length="115" mass="12903">IRQWHRNWPRINWERRSIDASPIPSSRSLEESPLELSPPSHSSRAAPSPSGLALEWASERDGATADTTSTSHSSSMARRSPLELMRRADPCTTLSWTRSKVPYRLVPPPLFRSGV</sequence>